<dbReference type="Proteomes" id="UP000824469">
    <property type="component" value="Unassembled WGS sequence"/>
</dbReference>
<protein>
    <recommendedName>
        <fullName evidence="6">Glycoside hydrolase family 5 domain-containing protein</fullName>
    </recommendedName>
</protein>
<keyword evidence="2 4" id="KW-0378">Hydrolase</keyword>
<dbReference type="PANTHER" id="PTHR31263">
    <property type="entry name" value="CELLULASE FAMILY PROTEIN (AFU_ORTHOLOGUE AFUA_5G14560)"/>
    <property type="match status" value="1"/>
</dbReference>
<evidence type="ECO:0000259" key="6">
    <source>
        <dbReference type="Pfam" id="PF00150"/>
    </source>
</evidence>
<reference evidence="7 8" key="1">
    <citation type="journal article" date="2021" name="Nat. Plants">
        <title>The Taxus genome provides insights into paclitaxel biosynthesis.</title>
        <authorList>
            <person name="Xiong X."/>
            <person name="Gou J."/>
            <person name="Liao Q."/>
            <person name="Li Y."/>
            <person name="Zhou Q."/>
            <person name="Bi G."/>
            <person name="Li C."/>
            <person name="Du R."/>
            <person name="Wang X."/>
            <person name="Sun T."/>
            <person name="Guo L."/>
            <person name="Liang H."/>
            <person name="Lu P."/>
            <person name="Wu Y."/>
            <person name="Zhang Z."/>
            <person name="Ro D.K."/>
            <person name="Shang Y."/>
            <person name="Huang S."/>
            <person name="Yan J."/>
        </authorList>
    </citation>
    <scope>NUCLEOTIDE SEQUENCE [LARGE SCALE GENOMIC DNA]</scope>
    <source>
        <strain evidence="7">Ta-2019</strain>
    </source>
</reference>
<dbReference type="Pfam" id="PF00150">
    <property type="entry name" value="Cellulase"/>
    <property type="match status" value="1"/>
</dbReference>
<keyword evidence="3 4" id="KW-0326">Glycosidase</keyword>
<dbReference type="PANTHER" id="PTHR31263:SF0">
    <property type="entry name" value="CELLULASE FAMILY PROTEIN (AFU_ORTHOLOGUE AFUA_5G14560)"/>
    <property type="match status" value="1"/>
</dbReference>
<evidence type="ECO:0000256" key="1">
    <source>
        <dbReference type="ARBA" id="ARBA00005641"/>
    </source>
</evidence>
<feature type="chain" id="PRO_5041439886" description="Glycoside hydrolase family 5 domain-containing protein" evidence="5">
    <location>
        <begin position="31"/>
        <end position="262"/>
    </location>
</feature>
<dbReference type="GO" id="GO:0004553">
    <property type="term" value="F:hydrolase activity, hydrolyzing O-glycosyl compounds"/>
    <property type="evidence" value="ECO:0007669"/>
    <property type="project" value="InterPro"/>
</dbReference>
<sequence>MAASYSTLLKLCTLWSILLLCFQFLTVASSTPVGVRSRWITEEASGRRVKLGSCVNWVGHLQAGLPEGLNQQPISSIATNITSLGFNCVRLTYSIHMLTRPHYTSSAVGRTFESLNLTVQAQAIELHNPGLLLLTHLQAYKRVVDELAVHGVMVVLENHVSNEQWNGRYFNPMEWLRGLARMVTYFRHTPNVVAMSLRKEVRGDNSTPAMWSKYMHSGVAVVHRANPNVLVILDIDIDIDTDLTLPNMRVFRKVSSEHLNPA</sequence>
<evidence type="ECO:0000256" key="3">
    <source>
        <dbReference type="ARBA" id="ARBA00023295"/>
    </source>
</evidence>
<name>A0AA38FSF3_TAXCH</name>
<evidence type="ECO:0000256" key="5">
    <source>
        <dbReference type="SAM" id="SignalP"/>
    </source>
</evidence>
<dbReference type="Gene3D" id="3.20.20.80">
    <property type="entry name" value="Glycosidases"/>
    <property type="match status" value="1"/>
</dbReference>
<dbReference type="EMBL" id="JAHRHJ020000007">
    <property type="protein sequence ID" value="KAH9309656.1"/>
    <property type="molecule type" value="Genomic_DNA"/>
</dbReference>
<evidence type="ECO:0000256" key="2">
    <source>
        <dbReference type="ARBA" id="ARBA00022801"/>
    </source>
</evidence>
<accession>A0AA38FSF3</accession>
<organism evidence="7 8">
    <name type="scientific">Taxus chinensis</name>
    <name type="common">Chinese yew</name>
    <name type="synonym">Taxus wallichiana var. chinensis</name>
    <dbReference type="NCBI Taxonomy" id="29808"/>
    <lineage>
        <taxon>Eukaryota</taxon>
        <taxon>Viridiplantae</taxon>
        <taxon>Streptophyta</taxon>
        <taxon>Embryophyta</taxon>
        <taxon>Tracheophyta</taxon>
        <taxon>Spermatophyta</taxon>
        <taxon>Pinopsida</taxon>
        <taxon>Pinidae</taxon>
        <taxon>Conifers II</taxon>
        <taxon>Cupressales</taxon>
        <taxon>Taxaceae</taxon>
        <taxon>Taxus</taxon>
    </lineage>
</organism>
<feature type="domain" description="Glycoside hydrolase family 5" evidence="6">
    <location>
        <begin position="70"/>
        <end position="233"/>
    </location>
</feature>
<dbReference type="SUPFAM" id="SSF51445">
    <property type="entry name" value="(Trans)glycosidases"/>
    <property type="match status" value="1"/>
</dbReference>
<evidence type="ECO:0000256" key="4">
    <source>
        <dbReference type="RuleBase" id="RU361153"/>
    </source>
</evidence>
<proteinExistence type="inferred from homology"/>
<evidence type="ECO:0000313" key="7">
    <source>
        <dbReference type="EMBL" id="KAH9309656.1"/>
    </source>
</evidence>
<dbReference type="GO" id="GO:0000272">
    <property type="term" value="P:polysaccharide catabolic process"/>
    <property type="evidence" value="ECO:0007669"/>
    <property type="project" value="InterPro"/>
</dbReference>
<dbReference type="InterPro" id="IPR017853">
    <property type="entry name" value="GH"/>
</dbReference>
<feature type="signal peptide" evidence="5">
    <location>
        <begin position="1"/>
        <end position="30"/>
    </location>
</feature>
<gene>
    <name evidence="7" type="ORF">KI387_037567</name>
</gene>
<comment type="caution">
    <text evidence="7">The sequence shown here is derived from an EMBL/GenBank/DDBJ whole genome shotgun (WGS) entry which is preliminary data.</text>
</comment>
<comment type="similarity">
    <text evidence="1 4">Belongs to the glycosyl hydrolase 5 (cellulase A) family.</text>
</comment>
<dbReference type="AlphaFoldDB" id="A0AA38FSF3"/>
<keyword evidence="8" id="KW-1185">Reference proteome</keyword>
<dbReference type="InterPro" id="IPR001547">
    <property type="entry name" value="Glyco_hydro_5"/>
</dbReference>
<keyword evidence="5" id="KW-0732">Signal</keyword>
<evidence type="ECO:0000313" key="8">
    <source>
        <dbReference type="Proteomes" id="UP000824469"/>
    </source>
</evidence>